<feature type="transmembrane region" description="Helical" evidence="5">
    <location>
        <begin position="284"/>
        <end position="302"/>
    </location>
</feature>
<comment type="caution">
    <text evidence="6">The sequence shown here is derived from an EMBL/GenBank/DDBJ whole genome shotgun (WGS) entry which is preliminary data.</text>
</comment>
<evidence type="ECO:0000313" key="7">
    <source>
        <dbReference type="Proteomes" id="UP001521785"/>
    </source>
</evidence>
<evidence type="ECO:0000256" key="1">
    <source>
        <dbReference type="ARBA" id="ARBA00004141"/>
    </source>
</evidence>
<evidence type="ECO:0000256" key="4">
    <source>
        <dbReference type="ARBA" id="ARBA00023136"/>
    </source>
</evidence>
<feature type="transmembrane region" description="Helical" evidence="5">
    <location>
        <begin position="322"/>
        <end position="344"/>
    </location>
</feature>
<dbReference type="Gene3D" id="1.20.1250.20">
    <property type="entry name" value="MFS general substrate transporter like domains"/>
    <property type="match status" value="1"/>
</dbReference>
<dbReference type="PANTHER" id="PTHR23502">
    <property type="entry name" value="MAJOR FACILITATOR SUPERFAMILY"/>
    <property type="match status" value="1"/>
</dbReference>
<feature type="transmembrane region" description="Helical" evidence="5">
    <location>
        <begin position="255"/>
        <end position="272"/>
    </location>
</feature>
<feature type="transmembrane region" description="Helical" evidence="5">
    <location>
        <begin position="134"/>
        <end position="153"/>
    </location>
</feature>
<dbReference type="InterPro" id="IPR036259">
    <property type="entry name" value="MFS_trans_sf"/>
</dbReference>
<comment type="subcellular location">
    <subcellularLocation>
        <location evidence="1">Membrane</location>
        <topology evidence="1">Multi-pass membrane protein</topology>
    </subcellularLocation>
</comment>
<feature type="transmembrane region" description="Helical" evidence="5">
    <location>
        <begin position="228"/>
        <end position="249"/>
    </location>
</feature>
<keyword evidence="4 5" id="KW-0472">Membrane</keyword>
<sequence length="365" mass="40132">MQATLVEELRAGRNKGWARLNYTSTVFALLDGLSSVFHHFYDTGLTAFRAELAESAGRFNEGTLAAGLLLCTVRIVQGSPATDDATMELATGVTTPEPLLFTAGQNYVDKTIPMRSGRQRLQWSTPTDESLWKLFYTPALVLIMLPHVIFTGFQWAQGVVWLTVLATIISIVFSAPPYNMNAAQLGYLGIGPMIGNLIGSIYSGVLGDRAVVWLAKRNKGYFEPEFRLYTLITSIIAQAVGLILFGYFIQRGAHWVYPSIGGLLFGFGLGSISDASLTMAIDCYIELTGPSFVAITFIRNAISNALPFSVTPWMAAMNLQNMFILSGAISFSVNGTTGVFVVYGKRIRRRLAPRYYTLIERQARL</sequence>
<evidence type="ECO:0000256" key="5">
    <source>
        <dbReference type="SAM" id="Phobius"/>
    </source>
</evidence>
<name>A0ABR3QQF0_9PLEO</name>
<evidence type="ECO:0000313" key="6">
    <source>
        <dbReference type="EMBL" id="KAL1594383.1"/>
    </source>
</evidence>
<keyword evidence="2 5" id="KW-0812">Transmembrane</keyword>
<protein>
    <recommendedName>
        <fullName evidence="8">MFS transporter</fullName>
    </recommendedName>
</protein>
<dbReference type="Proteomes" id="UP001521785">
    <property type="component" value="Unassembled WGS sequence"/>
</dbReference>
<evidence type="ECO:0000256" key="2">
    <source>
        <dbReference type="ARBA" id="ARBA00022692"/>
    </source>
</evidence>
<proteinExistence type="predicted"/>
<feature type="transmembrane region" description="Helical" evidence="5">
    <location>
        <begin position="185"/>
        <end position="207"/>
    </location>
</feature>
<keyword evidence="7" id="KW-1185">Reference proteome</keyword>
<dbReference type="PANTHER" id="PTHR23502:SF50">
    <property type="entry name" value="TRANSPORTER, PUTATIVE (AFU_ORTHOLOGUE AFUA_5G00430)-RELATED"/>
    <property type="match status" value="1"/>
</dbReference>
<evidence type="ECO:0008006" key="8">
    <source>
        <dbReference type="Google" id="ProtNLM"/>
    </source>
</evidence>
<dbReference type="EMBL" id="JAKJXO020000017">
    <property type="protein sequence ID" value="KAL1594383.1"/>
    <property type="molecule type" value="Genomic_DNA"/>
</dbReference>
<organism evidence="6 7">
    <name type="scientific">Paraconiothyrium brasiliense</name>
    <dbReference type="NCBI Taxonomy" id="300254"/>
    <lineage>
        <taxon>Eukaryota</taxon>
        <taxon>Fungi</taxon>
        <taxon>Dikarya</taxon>
        <taxon>Ascomycota</taxon>
        <taxon>Pezizomycotina</taxon>
        <taxon>Dothideomycetes</taxon>
        <taxon>Pleosporomycetidae</taxon>
        <taxon>Pleosporales</taxon>
        <taxon>Massarineae</taxon>
        <taxon>Didymosphaeriaceae</taxon>
        <taxon>Paraconiothyrium</taxon>
    </lineage>
</organism>
<gene>
    <name evidence="6" type="ORF">SLS60_010143</name>
</gene>
<feature type="transmembrane region" description="Helical" evidence="5">
    <location>
        <begin position="160"/>
        <end position="179"/>
    </location>
</feature>
<feature type="transmembrane region" description="Helical" evidence="5">
    <location>
        <begin position="20"/>
        <end position="41"/>
    </location>
</feature>
<dbReference type="SUPFAM" id="SSF103473">
    <property type="entry name" value="MFS general substrate transporter"/>
    <property type="match status" value="1"/>
</dbReference>
<reference evidence="6 7" key="1">
    <citation type="submission" date="2024-02" db="EMBL/GenBank/DDBJ databases">
        <title>De novo assembly and annotation of 12 fungi associated with fruit tree decline syndrome in Ontario, Canada.</title>
        <authorList>
            <person name="Sulman M."/>
            <person name="Ellouze W."/>
            <person name="Ilyukhin E."/>
        </authorList>
    </citation>
    <scope>NUCLEOTIDE SEQUENCE [LARGE SCALE GENOMIC DNA]</scope>
    <source>
        <strain evidence="6 7">M42-189</strain>
    </source>
</reference>
<accession>A0ABR3QQF0</accession>
<keyword evidence="3 5" id="KW-1133">Transmembrane helix</keyword>
<evidence type="ECO:0000256" key="3">
    <source>
        <dbReference type="ARBA" id="ARBA00022989"/>
    </source>
</evidence>